<dbReference type="InterPro" id="IPR004242">
    <property type="entry name" value="Transposase_21"/>
</dbReference>
<dbReference type="Proteomes" id="UP000765509">
    <property type="component" value="Unassembled WGS sequence"/>
</dbReference>
<dbReference type="OrthoDB" id="3039677at2759"/>
<protein>
    <submittedName>
        <fullName evidence="1">Uncharacterized protein</fullName>
    </submittedName>
</protein>
<dbReference type="EMBL" id="AVOT02023819">
    <property type="protein sequence ID" value="MBW0514094.1"/>
    <property type="molecule type" value="Genomic_DNA"/>
</dbReference>
<gene>
    <name evidence="1" type="ORF">O181_053809</name>
</gene>
<organism evidence="1 2">
    <name type="scientific">Austropuccinia psidii MF-1</name>
    <dbReference type="NCBI Taxonomy" id="1389203"/>
    <lineage>
        <taxon>Eukaryota</taxon>
        <taxon>Fungi</taxon>
        <taxon>Dikarya</taxon>
        <taxon>Basidiomycota</taxon>
        <taxon>Pucciniomycotina</taxon>
        <taxon>Pucciniomycetes</taxon>
        <taxon>Pucciniales</taxon>
        <taxon>Sphaerophragmiaceae</taxon>
        <taxon>Austropuccinia</taxon>
    </lineage>
</organism>
<name>A0A9Q3E3B5_9BASI</name>
<reference evidence="1" key="1">
    <citation type="submission" date="2021-03" db="EMBL/GenBank/DDBJ databases">
        <title>Draft genome sequence of rust myrtle Austropuccinia psidii MF-1, a brazilian biotype.</title>
        <authorList>
            <person name="Quecine M.C."/>
            <person name="Pachon D.M.R."/>
            <person name="Bonatelli M.L."/>
            <person name="Correr F.H."/>
            <person name="Franceschini L.M."/>
            <person name="Leite T.F."/>
            <person name="Margarido G.R.A."/>
            <person name="Almeida C.A."/>
            <person name="Ferrarezi J.A."/>
            <person name="Labate C.A."/>
        </authorList>
    </citation>
    <scope>NUCLEOTIDE SEQUENCE</scope>
    <source>
        <strain evidence="1">MF-1</strain>
    </source>
</reference>
<comment type="caution">
    <text evidence="1">The sequence shown here is derived from an EMBL/GenBank/DDBJ whole genome shotgun (WGS) entry which is preliminary data.</text>
</comment>
<accession>A0A9Q3E3B5</accession>
<keyword evidence="2" id="KW-1185">Reference proteome</keyword>
<dbReference type="Pfam" id="PF02992">
    <property type="entry name" value="Transposase_21"/>
    <property type="match status" value="1"/>
</dbReference>
<dbReference type="AlphaFoldDB" id="A0A9Q3E3B5"/>
<proteinExistence type="predicted"/>
<sequence>MSIPGSLAFLIYVYWFNAHGKSSCLARIGPIMIICFNLPPGEILKPDNVYVSGIIPGPKEPTSLQFNLLLMPLIKELKELCQCDHFSPASTGPSGYFICVAILMAILDVFAMRKPTGFISHSKNHFHNIFTIHKTQVEEIVP</sequence>
<evidence type="ECO:0000313" key="1">
    <source>
        <dbReference type="EMBL" id="MBW0514094.1"/>
    </source>
</evidence>
<evidence type="ECO:0000313" key="2">
    <source>
        <dbReference type="Proteomes" id="UP000765509"/>
    </source>
</evidence>